<dbReference type="CDD" id="cd09274">
    <property type="entry name" value="RNase_HI_RT_Ty3"/>
    <property type="match status" value="1"/>
</dbReference>
<dbReference type="PANTHER" id="PTHR34072:SF42">
    <property type="entry name" value="INTEGRASE CATALYTIC DOMAIN-CONTAINING PROTEIN"/>
    <property type="match status" value="1"/>
</dbReference>
<dbReference type="SUPFAM" id="SSF56672">
    <property type="entry name" value="DNA/RNA polymerases"/>
    <property type="match status" value="1"/>
</dbReference>
<keyword evidence="3" id="KW-1185">Reference proteome</keyword>
<dbReference type="InterPro" id="IPR043128">
    <property type="entry name" value="Rev_trsase/Diguanyl_cyclase"/>
</dbReference>
<dbReference type="AlphaFoldDB" id="A0A437DNZ9"/>
<dbReference type="FunFam" id="3.10.20.370:FF:000003">
    <property type="entry name" value="Transposon Tf2-6 polyprotein"/>
    <property type="match status" value="1"/>
</dbReference>
<evidence type="ECO:0000313" key="3">
    <source>
        <dbReference type="Proteomes" id="UP000283210"/>
    </source>
</evidence>
<dbReference type="Gene3D" id="3.10.20.370">
    <property type="match status" value="1"/>
</dbReference>
<dbReference type="InterPro" id="IPR041577">
    <property type="entry name" value="RT_RNaseH_2"/>
</dbReference>
<feature type="domain" description="Reverse transcriptase/retrotransposon-derived protein RNase H-like" evidence="1">
    <location>
        <begin position="57"/>
        <end position="157"/>
    </location>
</feature>
<proteinExistence type="predicted"/>
<accession>A0A437DNZ9</accession>
<dbReference type="EMBL" id="CM012437">
    <property type="protein sequence ID" value="RVE76234.1"/>
    <property type="molecule type" value="Genomic_DNA"/>
</dbReference>
<dbReference type="Pfam" id="PF17919">
    <property type="entry name" value="RT_RNaseH_2"/>
    <property type="match status" value="1"/>
</dbReference>
<dbReference type="FunFam" id="3.30.70.270:FF:000026">
    <property type="entry name" value="Transposon Ty3-G Gag-Pol polyprotein"/>
    <property type="match status" value="1"/>
</dbReference>
<name>A0A437DNZ9_ORYJA</name>
<gene>
    <name evidence="2" type="ORF">OJAV_G00009200</name>
</gene>
<sequence>MDRSKVEAVLSWPVPVSRKHLQRFLGFANFYRKFIKGFSKIAAPLHSLTSTKRRFVWTSEADESFKTLKDRFSSAPVLLIPNEEKQFILEVDASDHGVGAVLSQRSDEDNKVHPCAFFSRRLSSAERNYDVGDRELLSIKLAFEEWRHWLEGAKHPFAVFTDHKNLEYLRSAKSLLPWCAAFLDWTHVYDPGLDYSRFFSAPPISIWTPRNLLSWRLPCASGSNEVSTPP</sequence>
<protein>
    <recommendedName>
        <fullName evidence="1">Reverse transcriptase/retrotransposon-derived protein RNase H-like domain-containing protein</fullName>
    </recommendedName>
</protein>
<dbReference type="Gene3D" id="3.30.70.270">
    <property type="match status" value="1"/>
</dbReference>
<dbReference type="Proteomes" id="UP000283210">
    <property type="component" value="Chromosome 1"/>
</dbReference>
<reference evidence="2 3" key="1">
    <citation type="submission" date="2018-11" db="EMBL/GenBank/DDBJ databases">
        <authorList>
            <person name="Lopez-Roques C."/>
            <person name="Donnadieu C."/>
            <person name="Bouchez O."/>
            <person name="Klopp C."/>
            <person name="Cabau C."/>
            <person name="Zahm M."/>
        </authorList>
    </citation>
    <scope>NUCLEOTIDE SEQUENCE [LARGE SCALE GENOMIC DNA]</scope>
    <source>
        <strain evidence="2">RS831</strain>
        <tissue evidence="2">Whole body</tissue>
    </source>
</reference>
<dbReference type="OrthoDB" id="8052860at2759"/>
<dbReference type="PANTHER" id="PTHR34072">
    <property type="entry name" value="ENZYMATIC POLYPROTEIN-RELATED"/>
    <property type="match status" value="1"/>
</dbReference>
<organism evidence="2 3">
    <name type="scientific">Oryzias javanicus</name>
    <name type="common">Javanese ricefish</name>
    <name type="synonym">Aplocheilus javanicus</name>
    <dbReference type="NCBI Taxonomy" id="123683"/>
    <lineage>
        <taxon>Eukaryota</taxon>
        <taxon>Metazoa</taxon>
        <taxon>Chordata</taxon>
        <taxon>Craniata</taxon>
        <taxon>Vertebrata</taxon>
        <taxon>Euteleostomi</taxon>
        <taxon>Actinopterygii</taxon>
        <taxon>Neopterygii</taxon>
        <taxon>Teleostei</taxon>
        <taxon>Neoteleostei</taxon>
        <taxon>Acanthomorphata</taxon>
        <taxon>Ovalentaria</taxon>
        <taxon>Atherinomorphae</taxon>
        <taxon>Beloniformes</taxon>
        <taxon>Adrianichthyidae</taxon>
        <taxon>Oryziinae</taxon>
        <taxon>Oryzias</taxon>
    </lineage>
</organism>
<dbReference type="InterPro" id="IPR043502">
    <property type="entry name" value="DNA/RNA_pol_sf"/>
</dbReference>
<reference evidence="2 3" key="2">
    <citation type="submission" date="2019-01" db="EMBL/GenBank/DDBJ databases">
        <title>A chromosome length genome reference of the Java medaka (oryzias javanicus).</title>
        <authorList>
            <person name="Herpin A."/>
            <person name="Takehana Y."/>
            <person name="Naruse K."/>
            <person name="Ansai S."/>
            <person name="Kawaguchi M."/>
        </authorList>
    </citation>
    <scope>NUCLEOTIDE SEQUENCE [LARGE SCALE GENOMIC DNA]</scope>
    <source>
        <strain evidence="2">RS831</strain>
        <tissue evidence="2">Whole body</tissue>
    </source>
</reference>
<evidence type="ECO:0000313" key="2">
    <source>
        <dbReference type="EMBL" id="RVE76234.1"/>
    </source>
</evidence>
<evidence type="ECO:0000259" key="1">
    <source>
        <dbReference type="Pfam" id="PF17919"/>
    </source>
</evidence>